<keyword evidence="2" id="KW-1185">Reference proteome</keyword>
<comment type="caution">
    <text evidence="1">The sequence shown here is derived from an EMBL/GenBank/DDBJ whole genome shotgun (WGS) entry which is preliminary data.</text>
</comment>
<dbReference type="RefSeq" id="WP_285929802.1">
    <property type="nucleotide sequence ID" value="NZ_JASTZU010000002.1"/>
</dbReference>
<sequence length="74" mass="8411">MILYTPLSQEDIYPTEQQHFENNQTVNVQGKLMQVENLNNGSCRIIQLLSTDPEDFLNQNFAPGSVISTNEIIN</sequence>
<evidence type="ECO:0000313" key="2">
    <source>
        <dbReference type="Proteomes" id="UP001235343"/>
    </source>
</evidence>
<dbReference type="Pfam" id="PF14035">
    <property type="entry name" value="YlzJ"/>
    <property type="match status" value="1"/>
</dbReference>
<name>A0ABT7KZU3_9BACI</name>
<dbReference type="InterPro" id="IPR025619">
    <property type="entry name" value="YlzJ"/>
</dbReference>
<accession>A0ABT7KZU3</accession>
<reference evidence="1 2" key="1">
    <citation type="submission" date="2023-06" db="EMBL/GenBank/DDBJ databases">
        <title>Aquibacillus rhizosphaerae LR5S19.</title>
        <authorList>
            <person name="Sun J.-Q."/>
        </authorList>
    </citation>
    <scope>NUCLEOTIDE SEQUENCE [LARGE SCALE GENOMIC DNA]</scope>
    <source>
        <strain evidence="1 2">LR5S19</strain>
    </source>
</reference>
<evidence type="ECO:0000313" key="1">
    <source>
        <dbReference type="EMBL" id="MDL4839010.1"/>
    </source>
</evidence>
<proteinExistence type="predicted"/>
<dbReference type="Proteomes" id="UP001235343">
    <property type="component" value="Unassembled WGS sequence"/>
</dbReference>
<dbReference type="EMBL" id="JASTZU010000002">
    <property type="protein sequence ID" value="MDL4839010.1"/>
    <property type="molecule type" value="Genomic_DNA"/>
</dbReference>
<gene>
    <name evidence="1" type="ORF">QQS35_00785</name>
</gene>
<protein>
    <submittedName>
        <fullName evidence="1">YlzJ-like family protein</fullName>
    </submittedName>
</protein>
<organism evidence="1 2">
    <name type="scientific">Aquibacillus rhizosphaerae</name>
    <dbReference type="NCBI Taxonomy" id="3051431"/>
    <lineage>
        <taxon>Bacteria</taxon>
        <taxon>Bacillati</taxon>
        <taxon>Bacillota</taxon>
        <taxon>Bacilli</taxon>
        <taxon>Bacillales</taxon>
        <taxon>Bacillaceae</taxon>
        <taxon>Aquibacillus</taxon>
    </lineage>
</organism>